<dbReference type="EMBL" id="GL883010">
    <property type="protein sequence ID" value="EGG22118.1"/>
    <property type="molecule type" value="Genomic_DNA"/>
</dbReference>
<keyword evidence="3" id="KW-1185">Reference proteome</keyword>
<proteinExistence type="predicted"/>
<dbReference type="GeneID" id="14873707"/>
<dbReference type="SUPFAM" id="SSF52540">
    <property type="entry name" value="P-loop containing nucleoside triphosphate hydrolases"/>
    <property type="match status" value="1"/>
</dbReference>
<dbReference type="RefSeq" id="XP_004359969.1">
    <property type="nucleotide sequence ID" value="XM_004359912.1"/>
</dbReference>
<accession>F4PRC4</accession>
<dbReference type="InterPro" id="IPR002921">
    <property type="entry name" value="Fungal_lipase-type"/>
</dbReference>
<dbReference type="SUPFAM" id="SSF53474">
    <property type="entry name" value="alpha/beta-Hydrolases"/>
    <property type="match status" value="1"/>
</dbReference>
<sequence>MSYDFSLYCCSLLEESSPLLSSLSPLFHFCNGNERNTYKHLYFIDDQKLQVYLAIGDSTDLLPSGVMEPLDNQKPENGSVDSAYIGIVNRYFHVQPLEYYLLKNYSVHVVGYSSGGCIAQALTALLVSRVNYKLTTSLSCITFGSAPVWDKATTIFLKAHHFSDTIFTNFLLTDDHYHRTLVYASSSNFDLYPLFRVLLGRYKRKENPVLSPEYEEMVNDLHKLIPNQEYDTSFGTWIHSMSSLPLGVGMYESPETIFTKGLKQGFPHNKGFKAYLMALDIDEKLVKEKIQAPDLVQEPAIFKTSSYNVDTAIFNPSSNQMVAKISGINLHMFSDCESQSQWTAAIDRKETHSLEITIHNANLHYLSTFKLKIVQPYHNSKFSNRYLWIEIPSKTIKYSEELFLTHILRLSMFHLAICGENGDLEMEQRLVELDELLGVEVDLVPDDTSRLSLLQGSGEIIDQALEDELITCSRIAASKNSEYEELQKIVANPKEFIKQTDKSKSIHLEKYWSSIQTNTLDVYQKEYLLPCIPFGQLVKKWKSMFSASKASKKKPPFVRSLFEAIQPAIYLVVLRQLNAPLPSLTPFYWGSIFRTLGEKLKTWFPNLFPHFSLDKADKEYHLRVNLLYFYAQGQYNLDDMQLSSPKTLQEMELNVVDHLLKMASSFGSQFDNEIYMQVPHPIFHHKFNNQDRSNIVKFLNVVSPINQLRKSIINRSYISIFGVQNVGKSSLLSFGWGCNTSPSVCNNTLDPSCYYVYSQQGDEIKSPCFVDWPAATDSDYGKSNLGDLILPWSKVCICILGLENANDTPSLDVVQFLSKNGVKVLILLSMADIMWGKIKDDHVKIDDDAHQQEWGSDDQEVKVDMDAVKESFWKRGITKKKR</sequence>
<evidence type="ECO:0000313" key="2">
    <source>
        <dbReference type="EMBL" id="EGG22118.1"/>
    </source>
</evidence>
<evidence type="ECO:0000313" key="3">
    <source>
        <dbReference type="Proteomes" id="UP000007797"/>
    </source>
</evidence>
<dbReference type="Proteomes" id="UP000007797">
    <property type="component" value="Unassembled WGS sequence"/>
</dbReference>
<evidence type="ECO:0000259" key="1">
    <source>
        <dbReference type="Pfam" id="PF01764"/>
    </source>
</evidence>
<dbReference type="Gene3D" id="3.40.50.1820">
    <property type="entry name" value="alpha/beta hydrolase"/>
    <property type="match status" value="1"/>
</dbReference>
<dbReference type="InterPro" id="IPR029058">
    <property type="entry name" value="AB_hydrolase_fold"/>
</dbReference>
<dbReference type="AlphaFoldDB" id="F4PRC4"/>
<dbReference type="InterPro" id="IPR027417">
    <property type="entry name" value="P-loop_NTPase"/>
</dbReference>
<feature type="domain" description="Fungal lipase-type" evidence="1">
    <location>
        <begin position="103"/>
        <end position="160"/>
    </location>
</feature>
<dbReference type="KEGG" id="dfa:DFA_02008"/>
<protein>
    <recommendedName>
        <fullName evidence="1">Fungal lipase-type domain-containing protein</fullName>
    </recommendedName>
</protein>
<gene>
    <name evidence="2" type="ORF">DFA_02008</name>
</gene>
<dbReference type="Pfam" id="PF01764">
    <property type="entry name" value="Lipase_3"/>
    <property type="match status" value="1"/>
</dbReference>
<reference evidence="3" key="1">
    <citation type="journal article" date="2011" name="Genome Res.">
        <title>Phylogeny-wide analysis of social amoeba genomes highlights ancient origins for complex intercellular communication.</title>
        <authorList>
            <person name="Heidel A.J."/>
            <person name="Lawal H.M."/>
            <person name="Felder M."/>
            <person name="Schilde C."/>
            <person name="Helps N.R."/>
            <person name="Tunggal B."/>
            <person name="Rivero F."/>
            <person name="John U."/>
            <person name="Schleicher M."/>
            <person name="Eichinger L."/>
            <person name="Platzer M."/>
            <person name="Noegel A.A."/>
            <person name="Schaap P."/>
            <person name="Gloeckner G."/>
        </authorList>
    </citation>
    <scope>NUCLEOTIDE SEQUENCE [LARGE SCALE GENOMIC DNA]</scope>
    <source>
        <strain evidence="3">SH3</strain>
    </source>
</reference>
<dbReference type="GO" id="GO:0006629">
    <property type="term" value="P:lipid metabolic process"/>
    <property type="evidence" value="ECO:0007669"/>
    <property type="project" value="InterPro"/>
</dbReference>
<organism evidence="2 3">
    <name type="scientific">Cavenderia fasciculata</name>
    <name type="common">Slime mold</name>
    <name type="synonym">Dictyostelium fasciculatum</name>
    <dbReference type="NCBI Taxonomy" id="261658"/>
    <lineage>
        <taxon>Eukaryota</taxon>
        <taxon>Amoebozoa</taxon>
        <taxon>Evosea</taxon>
        <taxon>Eumycetozoa</taxon>
        <taxon>Dictyostelia</taxon>
        <taxon>Acytosteliales</taxon>
        <taxon>Cavenderiaceae</taxon>
        <taxon>Cavenderia</taxon>
    </lineage>
</organism>
<name>F4PRC4_CACFS</name>